<evidence type="ECO:0000256" key="4">
    <source>
        <dbReference type="ARBA" id="ARBA00022989"/>
    </source>
</evidence>
<keyword evidence="4 10" id="KW-1133">Transmembrane helix</keyword>
<evidence type="ECO:0000256" key="3">
    <source>
        <dbReference type="ARBA" id="ARBA00022692"/>
    </source>
</evidence>
<evidence type="ECO:0000313" key="12">
    <source>
        <dbReference type="EMBL" id="EDO36486.1"/>
    </source>
</evidence>
<feature type="transmembrane region" description="Helical" evidence="10">
    <location>
        <begin position="280"/>
        <end position="303"/>
    </location>
</feature>
<dbReference type="GO" id="GO:0005886">
    <property type="term" value="C:plasma membrane"/>
    <property type="evidence" value="ECO:0000318"/>
    <property type="project" value="GO_Central"/>
</dbReference>
<dbReference type="InParanoid" id="A7SIK4"/>
<feature type="transmembrane region" description="Helical" evidence="10">
    <location>
        <begin position="142"/>
        <end position="164"/>
    </location>
</feature>
<keyword evidence="2" id="KW-1003">Cell membrane</keyword>
<dbReference type="OrthoDB" id="10044919at2759"/>
<dbReference type="PhylomeDB" id="A7SIK4"/>
<evidence type="ECO:0000256" key="10">
    <source>
        <dbReference type="SAM" id="Phobius"/>
    </source>
</evidence>
<evidence type="ECO:0000256" key="1">
    <source>
        <dbReference type="ARBA" id="ARBA00004651"/>
    </source>
</evidence>
<evidence type="ECO:0000256" key="7">
    <source>
        <dbReference type="ARBA" id="ARBA00023170"/>
    </source>
</evidence>
<name>A7SIK4_NEMVE</name>
<dbReference type="Proteomes" id="UP000001593">
    <property type="component" value="Unassembled WGS sequence"/>
</dbReference>
<gene>
    <name evidence="12" type="ORF">NEMVEDRAFT_v1g212818</name>
</gene>
<dbReference type="KEGG" id="nve:5507925"/>
<dbReference type="OMA" id="MTAMAIN"/>
<protein>
    <recommendedName>
        <fullName evidence="11">G-protein coupled receptors family 1 profile domain-containing protein</fullName>
    </recommendedName>
</protein>
<dbReference type="SUPFAM" id="SSF81321">
    <property type="entry name" value="Family A G protein-coupled receptor-like"/>
    <property type="match status" value="1"/>
</dbReference>
<sequence length="349" mass="39187">MEATNTTYFLAIAATALRSRSKSTIIAESVFLFVINISALVGNSLILWLILRSRTLRRAVTNTYLIALAFSDLLMSILVMPMTLSILITGKWVLGPYCCKLQGFSILVLAWASLHIMALTALNRYFRVVRSVSYKKRFTRRFAALSIIIVLIIAVILALLPTVLRWSEFTFRPDKVSCFITFYPGLPTIKSSYTSFLLLVYTVIPMVTIIFCYFKVFRNVRRHVNSVQPSLGTRSAMNGEELQVTNTLFAIVLGFLTCWLPVVVIELLNAFLGTASLPRWVYLVYIYLVYVSNVINALVYGIMNRTFRRQARSLIGDRSVLNGAVGNTVATGVNVVLPVKTDMNTATRM</sequence>
<dbReference type="PROSITE" id="PS00237">
    <property type="entry name" value="G_PROTEIN_RECEP_F1_1"/>
    <property type="match status" value="1"/>
</dbReference>
<dbReference type="InterPro" id="IPR017452">
    <property type="entry name" value="GPCR_Rhodpsn_7TM"/>
</dbReference>
<dbReference type="GO" id="GO:0007602">
    <property type="term" value="P:phototransduction"/>
    <property type="evidence" value="ECO:0000318"/>
    <property type="project" value="GO_Central"/>
</dbReference>
<comment type="subcellular location">
    <subcellularLocation>
        <location evidence="1">Cell membrane</location>
        <topology evidence="1">Multi-pass membrane protein</topology>
    </subcellularLocation>
</comment>
<dbReference type="HOGENOM" id="CLU_009579_3_3_1"/>
<keyword evidence="7 9" id="KW-0675">Receptor</keyword>
<comment type="similarity">
    <text evidence="9">Belongs to the G-protein coupled receptor 1 family.</text>
</comment>
<organism evidence="12 13">
    <name type="scientific">Nematostella vectensis</name>
    <name type="common">Starlet sea anemone</name>
    <dbReference type="NCBI Taxonomy" id="45351"/>
    <lineage>
        <taxon>Eukaryota</taxon>
        <taxon>Metazoa</taxon>
        <taxon>Cnidaria</taxon>
        <taxon>Anthozoa</taxon>
        <taxon>Hexacorallia</taxon>
        <taxon>Actiniaria</taxon>
        <taxon>Edwardsiidae</taxon>
        <taxon>Nematostella</taxon>
    </lineage>
</organism>
<feature type="domain" description="G-protein coupled receptors family 1 profile" evidence="11">
    <location>
        <begin position="42"/>
        <end position="300"/>
    </location>
</feature>
<accession>A7SIK4</accession>
<dbReference type="Pfam" id="PF00001">
    <property type="entry name" value="7tm_1"/>
    <property type="match status" value="1"/>
</dbReference>
<dbReference type="PANTHER" id="PTHR22752">
    <property type="entry name" value="G PROTEIN-COUPLED RECEPTOR"/>
    <property type="match status" value="1"/>
</dbReference>
<keyword evidence="8 9" id="KW-0807">Transducer</keyword>
<evidence type="ECO:0000259" key="11">
    <source>
        <dbReference type="PROSITE" id="PS50262"/>
    </source>
</evidence>
<dbReference type="PROSITE" id="PS50262">
    <property type="entry name" value="G_PROTEIN_RECEP_F1_2"/>
    <property type="match status" value="1"/>
</dbReference>
<dbReference type="FunCoup" id="A7SIK4">
    <property type="interactions" value="145"/>
</dbReference>
<feature type="transmembrane region" description="Helical" evidence="10">
    <location>
        <begin position="63"/>
        <end position="89"/>
    </location>
</feature>
<dbReference type="PRINTS" id="PR00237">
    <property type="entry name" value="GPCRRHODOPSN"/>
</dbReference>
<keyword evidence="6 10" id="KW-0472">Membrane</keyword>
<dbReference type="Gene3D" id="1.20.1070.10">
    <property type="entry name" value="Rhodopsin 7-helix transmembrane proteins"/>
    <property type="match status" value="1"/>
</dbReference>
<feature type="transmembrane region" description="Helical" evidence="10">
    <location>
        <begin position="193"/>
        <end position="214"/>
    </location>
</feature>
<dbReference type="GO" id="GO:0071482">
    <property type="term" value="P:cellular response to light stimulus"/>
    <property type="evidence" value="ECO:0000318"/>
    <property type="project" value="GO_Central"/>
</dbReference>
<dbReference type="GO" id="GO:0008020">
    <property type="term" value="F:G protein-coupled photoreceptor activity"/>
    <property type="evidence" value="ECO:0000318"/>
    <property type="project" value="GO_Central"/>
</dbReference>
<reference evidence="12 13" key="1">
    <citation type="journal article" date="2007" name="Science">
        <title>Sea anemone genome reveals ancestral eumetazoan gene repertoire and genomic organization.</title>
        <authorList>
            <person name="Putnam N.H."/>
            <person name="Srivastava M."/>
            <person name="Hellsten U."/>
            <person name="Dirks B."/>
            <person name="Chapman J."/>
            <person name="Salamov A."/>
            <person name="Terry A."/>
            <person name="Shapiro H."/>
            <person name="Lindquist E."/>
            <person name="Kapitonov V.V."/>
            <person name="Jurka J."/>
            <person name="Genikhovich G."/>
            <person name="Grigoriev I.V."/>
            <person name="Lucas S.M."/>
            <person name="Steele R.E."/>
            <person name="Finnerty J.R."/>
            <person name="Technau U."/>
            <person name="Martindale M.Q."/>
            <person name="Rokhsar D.S."/>
        </authorList>
    </citation>
    <scope>NUCLEOTIDE SEQUENCE [LARGE SCALE GENOMIC DNA]</scope>
    <source>
        <strain evidence="13">CH2 X CH6</strain>
    </source>
</reference>
<keyword evidence="5 9" id="KW-0297">G-protein coupled receptor</keyword>
<feature type="transmembrane region" description="Helical" evidence="10">
    <location>
        <begin position="31"/>
        <end position="51"/>
    </location>
</feature>
<evidence type="ECO:0000256" key="8">
    <source>
        <dbReference type="ARBA" id="ARBA00023224"/>
    </source>
</evidence>
<feature type="transmembrane region" description="Helical" evidence="10">
    <location>
        <begin position="247"/>
        <end position="268"/>
    </location>
</feature>
<evidence type="ECO:0000256" key="5">
    <source>
        <dbReference type="ARBA" id="ARBA00023040"/>
    </source>
</evidence>
<feature type="transmembrane region" description="Helical" evidence="10">
    <location>
        <begin position="101"/>
        <end position="122"/>
    </location>
</feature>
<dbReference type="STRING" id="45351.A7SIK4"/>
<dbReference type="GO" id="GO:0007186">
    <property type="term" value="P:G protein-coupled receptor signaling pathway"/>
    <property type="evidence" value="ECO:0000318"/>
    <property type="project" value="GO_Central"/>
</dbReference>
<evidence type="ECO:0000256" key="2">
    <source>
        <dbReference type="ARBA" id="ARBA00022475"/>
    </source>
</evidence>
<dbReference type="eggNOG" id="KOG3656">
    <property type="taxonomic scope" value="Eukaryota"/>
</dbReference>
<keyword evidence="3 9" id="KW-0812">Transmembrane</keyword>
<evidence type="ECO:0000256" key="6">
    <source>
        <dbReference type="ARBA" id="ARBA00023136"/>
    </source>
</evidence>
<keyword evidence="13" id="KW-1185">Reference proteome</keyword>
<proteinExistence type="inferred from homology"/>
<dbReference type="CDD" id="cd00637">
    <property type="entry name" value="7tm_classA_rhodopsin-like"/>
    <property type="match status" value="1"/>
</dbReference>
<dbReference type="EMBL" id="DS469669">
    <property type="protein sequence ID" value="EDO36486.1"/>
    <property type="molecule type" value="Genomic_DNA"/>
</dbReference>
<evidence type="ECO:0000256" key="9">
    <source>
        <dbReference type="RuleBase" id="RU000688"/>
    </source>
</evidence>
<dbReference type="AlphaFoldDB" id="A7SIK4"/>
<dbReference type="InterPro" id="IPR000276">
    <property type="entry name" value="GPCR_Rhodpsn"/>
</dbReference>
<evidence type="ECO:0000313" key="13">
    <source>
        <dbReference type="Proteomes" id="UP000001593"/>
    </source>
</evidence>